<protein>
    <submittedName>
        <fullName evidence="1">Uncharacterized protein</fullName>
    </submittedName>
</protein>
<accession>A0A7Z8K2W5</accession>
<dbReference type="OrthoDB" id="5123270at2"/>
<proteinExistence type="predicted"/>
<sequence length="186" mass="20124">MGFDYVDLDDDVRGHMLAEFELDASGELYLSKHFSNLGAESYPAHMRTAIQAGNDASLAEALRRQEYFNSHYMRAAPGGGSTRVRVSRNVAETFAQGEFNRFYLRGLCSNVLATSGEEAQIEIYRARASANPRPESQAMVGKLVLAAALLADLRAHKGLDLALGIPAGPNSGLSARRPRIAAPPSE</sequence>
<dbReference type="AlphaFoldDB" id="A0A7Z8K2W5"/>
<dbReference type="RefSeq" id="WP_154728379.1">
    <property type="nucleotide sequence ID" value="NZ_SZYE01000015.1"/>
</dbReference>
<organism evidence="1 2">
    <name type="scientific">Cellulomonas hominis</name>
    <dbReference type="NCBI Taxonomy" id="156981"/>
    <lineage>
        <taxon>Bacteria</taxon>
        <taxon>Bacillati</taxon>
        <taxon>Actinomycetota</taxon>
        <taxon>Actinomycetes</taxon>
        <taxon>Micrococcales</taxon>
        <taxon>Cellulomonadaceae</taxon>
        <taxon>Cellulomonas</taxon>
    </lineage>
</organism>
<dbReference type="Proteomes" id="UP000308121">
    <property type="component" value="Unassembled WGS sequence"/>
</dbReference>
<reference evidence="1 2" key="1">
    <citation type="submission" date="2019-05" db="EMBL/GenBank/DDBJ databases">
        <title>Genome sequence of Cellulomonas hominis strain CS1.</title>
        <authorList>
            <person name="Belmont J."/>
            <person name="Maclea K.S."/>
        </authorList>
    </citation>
    <scope>NUCLEOTIDE SEQUENCE [LARGE SCALE GENOMIC DNA]</scope>
    <source>
        <strain evidence="1 2">CS1</strain>
    </source>
</reference>
<name>A0A7Z8K2W5_9CELL</name>
<gene>
    <name evidence="1" type="ORF">FA014_03820</name>
</gene>
<evidence type="ECO:0000313" key="2">
    <source>
        <dbReference type="Proteomes" id="UP000308121"/>
    </source>
</evidence>
<evidence type="ECO:0000313" key="1">
    <source>
        <dbReference type="EMBL" id="TKR26783.1"/>
    </source>
</evidence>
<dbReference type="EMBL" id="SZYE01000015">
    <property type="protein sequence ID" value="TKR26783.1"/>
    <property type="molecule type" value="Genomic_DNA"/>
</dbReference>
<comment type="caution">
    <text evidence="1">The sequence shown here is derived from an EMBL/GenBank/DDBJ whole genome shotgun (WGS) entry which is preliminary data.</text>
</comment>